<name>A0A382M678_9ZZZZ</name>
<reference evidence="2" key="1">
    <citation type="submission" date="2018-05" db="EMBL/GenBank/DDBJ databases">
        <authorList>
            <person name="Lanie J.A."/>
            <person name="Ng W.-L."/>
            <person name="Kazmierczak K.M."/>
            <person name="Andrzejewski T.M."/>
            <person name="Davidsen T.M."/>
            <person name="Wayne K.J."/>
            <person name="Tettelin H."/>
            <person name="Glass J.I."/>
            <person name="Rusch D."/>
            <person name="Podicherti R."/>
            <person name="Tsui H.-C.T."/>
            <person name="Winkler M.E."/>
        </authorList>
    </citation>
    <scope>NUCLEOTIDE SEQUENCE</scope>
</reference>
<dbReference type="EMBL" id="UINC01090624">
    <property type="protein sequence ID" value="SVC42731.1"/>
    <property type="molecule type" value="Genomic_DNA"/>
</dbReference>
<accession>A0A382M678</accession>
<evidence type="ECO:0000313" key="2">
    <source>
        <dbReference type="EMBL" id="SVC42731.1"/>
    </source>
</evidence>
<feature type="non-terminal residue" evidence="2">
    <location>
        <position position="27"/>
    </location>
</feature>
<feature type="compositionally biased region" description="Basic and acidic residues" evidence="1">
    <location>
        <begin position="1"/>
        <end position="11"/>
    </location>
</feature>
<evidence type="ECO:0000256" key="1">
    <source>
        <dbReference type="SAM" id="MobiDB-lite"/>
    </source>
</evidence>
<feature type="region of interest" description="Disordered" evidence="1">
    <location>
        <begin position="1"/>
        <end position="27"/>
    </location>
</feature>
<sequence>MAITDVAHDAQDYVPPAEVEEEELYHP</sequence>
<organism evidence="2">
    <name type="scientific">marine metagenome</name>
    <dbReference type="NCBI Taxonomy" id="408172"/>
    <lineage>
        <taxon>unclassified sequences</taxon>
        <taxon>metagenomes</taxon>
        <taxon>ecological metagenomes</taxon>
    </lineage>
</organism>
<dbReference type="AlphaFoldDB" id="A0A382M678"/>
<proteinExistence type="predicted"/>
<gene>
    <name evidence="2" type="ORF">METZ01_LOCUS295585</name>
</gene>
<feature type="compositionally biased region" description="Acidic residues" evidence="1">
    <location>
        <begin position="18"/>
        <end position="27"/>
    </location>
</feature>
<protein>
    <submittedName>
        <fullName evidence="2">Uncharacterized protein</fullName>
    </submittedName>
</protein>